<dbReference type="InterPro" id="IPR025309">
    <property type="entry name" value="KTSC_dom"/>
</dbReference>
<sequence length="86" mass="10138">MCVLSDQMRGVVCWFGMDMQIIESESLAAVGYDPARLLLRLQFRAGGLYEYDGVPQRIWRELMRAESKGRYFIDEIRGRYPYHRVT</sequence>
<dbReference type="AlphaFoldDB" id="A0A8S8XIC1"/>
<dbReference type="Pfam" id="PF13619">
    <property type="entry name" value="KTSC"/>
    <property type="match status" value="1"/>
</dbReference>
<gene>
    <name evidence="2" type="ORF">TMPK1_39260</name>
</gene>
<dbReference type="RefSeq" id="WP_420245288.1">
    <property type="nucleotide sequence ID" value="NZ_BOPV01000001.1"/>
</dbReference>
<protein>
    <recommendedName>
        <fullName evidence="1">KTSC domain-containing protein</fullName>
    </recommendedName>
</protein>
<reference evidence="2" key="1">
    <citation type="submission" date="2021-02" db="EMBL/GenBank/DDBJ databases">
        <title>Genome sequence of Rhodospirillales sp. strain TMPK1 isolated from soil.</title>
        <authorList>
            <person name="Nakai R."/>
            <person name="Kusada H."/>
            <person name="Tamaki H."/>
        </authorList>
    </citation>
    <scope>NUCLEOTIDE SEQUENCE</scope>
    <source>
        <strain evidence="2">TMPK1</strain>
    </source>
</reference>
<feature type="domain" description="KTSC" evidence="1">
    <location>
        <begin position="23"/>
        <end position="80"/>
    </location>
</feature>
<evidence type="ECO:0000259" key="1">
    <source>
        <dbReference type="Pfam" id="PF13619"/>
    </source>
</evidence>
<proteinExistence type="predicted"/>
<keyword evidence="3" id="KW-1185">Reference proteome</keyword>
<accession>A0A8S8XIC1</accession>
<dbReference type="Proteomes" id="UP000681075">
    <property type="component" value="Unassembled WGS sequence"/>
</dbReference>
<name>A0A8S8XIC1_9PROT</name>
<organism evidence="2 3">
    <name type="scientific">Roseiterribacter gracilis</name>
    <dbReference type="NCBI Taxonomy" id="2812848"/>
    <lineage>
        <taxon>Bacteria</taxon>
        <taxon>Pseudomonadati</taxon>
        <taxon>Pseudomonadota</taxon>
        <taxon>Alphaproteobacteria</taxon>
        <taxon>Rhodospirillales</taxon>
        <taxon>Roseiterribacteraceae</taxon>
        <taxon>Roseiterribacter</taxon>
    </lineage>
</organism>
<evidence type="ECO:0000313" key="3">
    <source>
        <dbReference type="Proteomes" id="UP000681075"/>
    </source>
</evidence>
<evidence type="ECO:0000313" key="2">
    <source>
        <dbReference type="EMBL" id="GIL41689.1"/>
    </source>
</evidence>
<comment type="caution">
    <text evidence="2">The sequence shown here is derived from an EMBL/GenBank/DDBJ whole genome shotgun (WGS) entry which is preliminary data.</text>
</comment>
<dbReference type="EMBL" id="BOPV01000001">
    <property type="protein sequence ID" value="GIL41689.1"/>
    <property type="molecule type" value="Genomic_DNA"/>
</dbReference>